<proteinExistence type="predicted"/>
<protein>
    <submittedName>
        <fullName evidence="1">Uncharacterized protein</fullName>
    </submittedName>
</protein>
<gene>
    <name evidence="1" type="ORF">AWB64_02094</name>
</gene>
<evidence type="ECO:0000313" key="1">
    <source>
        <dbReference type="EMBL" id="SAL25759.1"/>
    </source>
</evidence>
<accession>A0A158G2A6</accession>
<dbReference type="Proteomes" id="UP000054893">
    <property type="component" value="Unassembled WGS sequence"/>
</dbReference>
<organism evidence="1 2">
    <name type="scientific">Caballeronia sordidicola</name>
    <name type="common">Burkholderia sordidicola</name>
    <dbReference type="NCBI Taxonomy" id="196367"/>
    <lineage>
        <taxon>Bacteria</taxon>
        <taxon>Pseudomonadati</taxon>
        <taxon>Pseudomonadota</taxon>
        <taxon>Betaproteobacteria</taxon>
        <taxon>Burkholderiales</taxon>
        <taxon>Burkholderiaceae</taxon>
        <taxon>Caballeronia</taxon>
    </lineage>
</organism>
<dbReference type="EMBL" id="FCOC02000004">
    <property type="protein sequence ID" value="SAL25759.1"/>
    <property type="molecule type" value="Genomic_DNA"/>
</dbReference>
<name>A0A158G2A6_CABSO</name>
<dbReference type="AlphaFoldDB" id="A0A158G2A6"/>
<evidence type="ECO:0000313" key="2">
    <source>
        <dbReference type="Proteomes" id="UP000054893"/>
    </source>
</evidence>
<reference evidence="1 2" key="1">
    <citation type="submission" date="2016-01" db="EMBL/GenBank/DDBJ databases">
        <authorList>
            <person name="Oliw E.H."/>
        </authorList>
    </citation>
    <scope>NUCLEOTIDE SEQUENCE [LARGE SCALE GENOMIC DNA]</scope>
    <source>
        <strain evidence="1">LMG 22029</strain>
    </source>
</reference>
<sequence>MTGKFGTSFFGLPEMLTVDSRESSLSTPGSLPYILTGHFPQTLTFVLDM</sequence>